<dbReference type="EnsemblMetazoa" id="Aqu2.1.04653_001">
    <property type="protein sequence ID" value="Aqu2.1.04653_001"/>
    <property type="gene ID" value="Aqu2.1.04653"/>
</dbReference>
<proteinExistence type="predicted"/>
<dbReference type="InParanoid" id="A0A1X7SR88"/>
<accession>A0A1X7SR88</accession>
<reference evidence="1" key="1">
    <citation type="submission" date="2017-05" db="UniProtKB">
        <authorList>
            <consortium name="EnsemblMetazoa"/>
        </authorList>
    </citation>
    <scope>IDENTIFICATION</scope>
</reference>
<sequence length="102" mass="11652">YTLSFNAQYLKESDNSWNVTITIENGADFIPYSINITVYLIDANSDSDSIIILRPGINKVPVYEEADLVLSVHLGTLPDKIWKLWFSLESQSFFINSLTTRF</sequence>
<protein>
    <submittedName>
        <fullName evidence="1">Uncharacterized protein</fullName>
    </submittedName>
</protein>
<organism evidence="1">
    <name type="scientific">Amphimedon queenslandica</name>
    <name type="common">Sponge</name>
    <dbReference type="NCBI Taxonomy" id="400682"/>
    <lineage>
        <taxon>Eukaryota</taxon>
        <taxon>Metazoa</taxon>
        <taxon>Porifera</taxon>
        <taxon>Demospongiae</taxon>
        <taxon>Heteroscleromorpha</taxon>
        <taxon>Haplosclerida</taxon>
        <taxon>Niphatidae</taxon>
        <taxon>Amphimedon</taxon>
    </lineage>
</organism>
<dbReference type="AlphaFoldDB" id="A0A1X7SR88"/>
<evidence type="ECO:0000313" key="1">
    <source>
        <dbReference type="EnsemblMetazoa" id="Aqu2.1.04653_001"/>
    </source>
</evidence>
<name>A0A1X7SR88_AMPQE</name>